<keyword evidence="3" id="KW-1185">Reference proteome</keyword>
<proteinExistence type="predicted"/>
<dbReference type="AlphaFoldDB" id="A0A1W2TTM3"/>
<evidence type="ECO:0000313" key="2">
    <source>
        <dbReference type="EMBL" id="GAP91924.2"/>
    </source>
</evidence>
<evidence type="ECO:0000256" key="1">
    <source>
        <dbReference type="SAM" id="MobiDB-lite"/>
    </source>
</evidence>
<accession>A0A1W2TTM3</accession>
<dbReference type="Proteomes" id="UP000054516">
    <property type="component" value="Unassembled WGS sequence"/>
</dbReference>
<reference evidence="2" key="1">
    <citation type="submission" date="2016-03" db="EMBL/GenBank/DDBJ databases">
        <title>Draft genome sequence of Rosellinia necatrix.</title>
        <authorList>
            <person name="Kanematsu S."/>
        </authorList>
    </citation>
    <scope>NUCLEOTIDE SEQUENCE [LARGE SCALE GENOMIC DNA]</scope>
    <source>
        <strain evidence="2">W97</strain>
    </source>
</reference>
<gene>
    <name evidence="2" type="ORF">SAMD00023353_7200230</name>
</gene>
<evidence type="ECO:0008006" key="4">
    <source>
        <dbReference type="Google" id="ProtNLM"/>
    </source>
</evidence>
<dbReference type="EMBL" id="DF977517">
    <property type="protein sequence ID" value="GAP91924.2"/>
    <property type="molecule type" value="Genomic_DNA"/>
</dbReference>
<organism evidence="2">
    <name type="scientific">Rosellinia necatrix</name>
    <name type="common">White root-rot fungus</name>
    <dbReference type="NCBI Taxonomy" id="77044"/>
    <lineage>
        <taxon>Eukaryota</taxon>
        <taxon>Fungi</taxon>
        <taxon>Dikarya</taxon>
        <taxon>Ascomycota</taxon>
        <taxon>Pezizomycotina</taxon>
        <taxon>Sordariomycetes</taxon>
        <taxon>Xylariomycetidae</taxon>
        <taxon>Xylariales</taxon>
        <taxon>Xylariaceae</taxon>
        <taxon>Rosellinia</taxon>
    </lineage>
</organism>
<feature type="region of interest" description="Disordered" evidence="1">
    <location>
        <begin position="241"/>
        <end position="270"/>
    </location>
</feature>
<evidence type="ECO:0000313" key="3">
    <source>
        <dbReference type="Proteomes" id="UP000054516"/>
    </source>
</evidence>
<name>A0A1W2TTM3_ROSNE</name>
<protein>
    <recommendedName>
        <fullName evidence="4">UBA domain-containing protein</fullName>
    </recommendedName>
</protein>
<sequence length="330" mass="36417">MEDHLKAKHGIISKTEQEETAALWMAHSGLVVRRFWVRIRPLFFSPPVSELSRTDHEIVRHATELPEKLLAEHPPMGSKAARQISLPKDGKRLDMYTDIRPDRPVEYHTTPLKGLVQAKTGNQLAAHDETRLVASSKLRHVEYQTSLKSRDCKAASATGQEKCSTPCSTCKAFRELIAMGFGAADIVDAVDNSGVTPDVTALVTWILNKEDTVQGHRRQRCATSRTREMPLWNEVARDSKKPVDAKPDIPGATFLEPKRPKRLKRTEAPEPRDQAGVIYAAGRSLSWTINGGEGLTKEQQHRFRAVLGASTIDLVAGADNGGVTHGAQAT</sequence>